<keyword evidence="2" id="KW-1185">Reference proteome</keyword>
<evidence type="ECO:0000313" key="1">
    <source>
        <dbReference type="EMBL" id="RUT10749.1"/>
    </source>
</evidence>
<reference evidence="1 2" key="1">
    <citation type="journal article" date="2019" name="Genome Biol. Evol.">
        <title>Day and night: Metabolic profiles and evolutionary relationships of six axenic non-marine cyanobacteria.</title>
        <authorList>
            <person name="Will S.E."/>
            <person name="Henke P."/>
            <person name="Boedeker C."/>
            <person name="Huang S."/>
            <person name="Brinkmann H."/>
            <person name="Rohde M."/>
            <person name="Jarek M."/>
            <person name="Friedl T."/>
            <person name="Seufert S."/>
            <person name="Schumacher M."/>
            <person name="Overmann J."/>
            <person name="Neumann-Schaal M."/>
            <person name="Petersen J."/>
        </authorList>
    </citation>
    <scope>NUCLEOTIDE SEQUENCE [LARGE SCALE GENOMIC DNA]</scope>
    <source>
        <strain evidence="1 2">SAG 39.79</strain>
    </source>
</reference>
<dbReference type="EMBL" id="RSCK01000037">
    <property type="protein sequence ID" value="RUT10749.1"/>
    <property type="molecule type" value="Genomic_DNA"/>
</dbReference>
<gene>
    <name evidence="1" type="ORF">DSM107010_39890</name>
</gene>
<dbReference type="AlphaFoldDB" id="A0AB37UHM2"/>
<organism evidence="1 2">
    <name type="scientific">Chroococcidiopsis cubana SAG 39.79</name>
    <dbReference type="NCBI Taxonomy" id="388085"/>
    <lineage>
        <taxon>Bacteria</taxon>
        <taxon>Bacillati</taxon>
        <taxon>Cyanobacteriota</taxon>
        <taxon>Cyanophyceae</taxon>
        <taxon>Chroococcidiopsidales</taxon>
        <taxon>Chroococcidiopsidaceae</taxon>
        <taxon>Chroococcidiopsis</taxon>
    </lineage>
</organism>
<accession>A0AB37UHM2</accession>
<dbReference type="Proteomes" id="UP000282574">
    <property type="component" value="Unassembled WGS sequence"/>
</dbReference>
<proteinExistence type="predicted"/>
<sequence length="60" mass="6624">MDDSQQLKQLISADLASLGKYYRETANSQGAGVLVINYYPTGSVAQMEARFLKSSQIPRI</sequence>
<name>A0AB37UHM2_9CYAN</name>
<evidence type="ECO:0000313" key="2">
    <source>
        <dbReference type="Proteomes" id="UP000282574"/>
    </source>
</evidence>
<comment type="caution">
    <text evidence="1">The sequence shown here is derived from an EMBL/GenBank/DDBJ whole genome shotgun (WGS) entry which is preliminary data.</text>
</comment>
<protein>
    <submittedName>
        <fullName evidence="1">Uncharacterized protein</fullName>
    </submittedName>
</protein>